<dbReference type="InterPro" id="IPR021109">
    <property type="entry name" value="Peptidase_aspartic_dom_sf"/>
</dbReference>
<dbReference type="Proteomes" id="UP000294824">
    <property type="component" value="Unassembled WGS sequence"/>
</dbReference>
<dbReference type="GO" id="GO:0008233">
    <property type="term" value="F:peptidase activity"/>
    <property type="evidence" value="ECO:0007669"/>
    <property type="project" value="UniProtKB-KW"/>
</dbReference>
<keyword evidence="1" id="KW-0645">Protease</keyword>
<dbReference type="CDD" id="cd05483">
    <property type="entry name" value="retropepsin_like_bacteria"/>
    <property type="match status" value="1"/>
</dbReference>
<dbReference type="EMBL" id="SORL01000007">
    <property type="protein sequence ID" value="TDY63535.1"/>
    <property type="molecule type" value="Genomic_DNA"/>
</dbReference>
<keyword evidence="2" id="KW-1185">Reference proteome</keyword>
<name>A0A4R8MHT3_9FLAO</name>
<dbReference type="InterPro" id="IPR011969">
    <property type="entry name" value="Clan_AA_Asp_peptidase_C"/>
</dbReference>
<accession>A0A4R8MHT3</accession>
<dbReference type="InterPro" id="IPR034122">
    <property type="entry name" value="Retropepsin-like_bacterial"/>
</dbReference>
<dbReference type="AlphaFoldDB" id="A0A4R8MHT3"/>
<dbReference type="Pfam" id="PF13975">
    <property type="entry name" value="gag-asp_proteas"/>
    <property type="match status" value="1"/>
</dbReference>
<gene>
    <name evidence="1" type="ORF">DFQ06_0424</name>
</gene>
<keyword evidence="1" id="KW-0378">Hydrolase</keyword>
<reference evidence="1 2" key="1">
    <citation type="submission" date="2019-03" db="EMBL/GenBank/DDBJ databases">
        <title>Genomic Encyclopedia of Type Strains, Phase III (KMG-III): the genomes of soil and plant-associated and newly described type strains.</title>
        <authorList>
            <person name="Whitman W."/>
        </authorList>
    </citation>
    <scope>NUCLEOTIDE SEQUENCE [LARGE SCALE GENOMIC DNA]</scope>
    <source>
        <strain evidence="1 2">CECT 8301</strain>
    </source>
</reference>
<dbReference type="NCBIfam" id="TIGR02281">
    <property type="entry name" value="clan_AA_DTGA"/>
    <property type="match status" value="1"/>
</dbReference>
<dbReference type="GO" id="GO:0006508">
    <property type="term" value="P:proteolysis"/>
    <property type="evidence" value="ECO:0007669"/>
    <property type="project" value="UniProtKB-KW"/>
</dbReference>
<dbReference type="SUPFAM" id="SSF50630">
    <property type="entry name" value="Acid proteases"/>
    <property type="match status" value="1"/>
</dbReference>
<organism evidence="1 2">
    <name type="scientific">Algibacter lectus</name>
    <dbReference type="NCBI Taxonomy" id="221126"/>
    <lineage>
        <taxon>Bacteria</taxon>
        <taxon>Pseudomonadati</taxon>
        <taxon>Bacteroidota</taxon>
        <taxon>Flavobacteriia</taxon>
        <taxon>Flavobacteriales</taxon>
        <taxon>Flavobacteriaceae</taxon>
        <taxon>Algibacter</taxon>
    </lineage>
</organism>
<evidence type="ECO:0000313" key="1">
    <source>
        <dbReference type="EMBL" id="TDY63535.1"/>
    </source>
</evidence>
<protein>
    <submittedName>
        <fullName evidence="1">Clan AA aspartic protease (TIGR02281 family)</fullName>
    </submittedName>
</protein>
<dbReference type="RefSeq" id="WP_133965722.1">
    <property type="nucleotide sequence ID" value="NZ_SORL01000007.1"/>
</dbReference>
<dbReference type="Gene3D" id="2.40.70.10">
    <property type="entry name" value="Acid Proteases"/>
    <property type="match status" value="1"/>
</dbReference>
<evidence type="ECO:0000313" key="2">
    <source>
        <dbReference type="Proteomes" id="UP000294824"/>
    </source>
</evidence>
<sequence length="323" mass="36563">MKIKLIITYSVFLFCLNIFSQVTIEMKKINGILQIPCKVNSIPMNFIFDTGATDVSLSITEAKFLIKQGLLTETDFAGNVNYQIANGDLIEGTQVNLKTINIGGIILENIQASIIHQQNSPLLLGQSAISKLGPYTIVDNKLIFGNIENNSKQKKIHLLDDKYGYRNIKLDTEISAFKKLIKLGSNSSGSLYDYEPLSNNLKNLYTIDFHKLLLGFSNFDNKLEIIILLKRYQSDSSNSPEKTQNTALDEFENITANFIQTLGTPTNYEDLKKEPFDYVWESDKVILRATFKTKKYEIDDNGNLEVHLSNTITFSKKKKNKGF</sequence>
<proteinExistence type="predicted"/>
<comment type="caution">
    <text evidence="1">The sequence shown here is derived from an EMBL/GenBank/DDBJ whole genome shotgun (WGS) entry which is preliminary data.</text>
</comment>